<evidence type="ECO:0000256" key="7">
    <source>
        <dbReference type="SAM" id="Phobius"/>
    </source>
</evidence>
<accession>A0A484I9F3</accession>
<evidence type="ECO:0000256" key="4">
    <source>
        <dbReference type="ARBA" id="ARBA00022679"/>
    </source>
</evidence>
<dbReference type="AlphaFoldDB" id="A0A484I9F3"/>
<dbReference type="CDD" id="cd18773">
    <property type="entry name" value="PDC1_HK_sensor"/>
    <property type="match status" value="1"/>
</dbReference>
<sequence>MNKGSFLSFFTANNSVIMAAILIIIIPISLYFYLQQETESSIRDSIFEQQKRNQIDASKAIATHVESDIELIASRLQALASSPSIMDWDATSNATRTLLNDYYKIINSSTPVDRLFLNDRSGVSVLEIAPLNTTNYTGVNFSFRDWINQTKNTLSPVISDIYLGLDGKNRIAMTYPIIIKNSSGLFYNGLVGVVIPVNEFFNFYGNIHDIQSQYLSVLDDKSTIVVHPIPSLVGKPFFESFTQNLTGYNNDLNTLIRTVTSGQPQTLIYDFVNGERLNTGYPVFINGSPKYAVFIVTPTASIYSTVDDIIEKERLQMLALIIGIIAAVLLLIWYLNKVNTTLDKAVRKRTIELEDVNTKLEVANKQIKIHDDMQKEFINMAAHELRNPVQSLLGFSDILRKLNARNKDNDIAHQYKDAIEAISRSSKRLKRLVDIIFDVSQLDNNLLVLNEQSFDLKNTIQNLVNNYQALNILSLNYKREISNNDSSLTKKHIIDFDYSDYPPSSNYVRGDESYLTQVLTNLIDNAIEFTQSESKVKIKIIRNIHKDKVIVTISDNGYGIHPDVLPLLFTKYVKKSKGGAGLSLYISKKIIEAHGGEIWAKNNEDGIGATFGFSLPLEKN</sequence>
<protein>
    <recommendedName>
        <fullName evidence="2">histidine kinase</fullName>
        <ecNumber evidence="2">2.7.13.3</ecNumber>
    </recommendedName>
</protein>
<proteinExistence type="predicted"/>
<evidence type="ECO:0000256" key="1">
    <source>
        <dbReference type="ARBA" id="ARBA00000085"/>
    </source>
</evidence>
<dbReference type="PANTHER" id="PTHR43711">
    <property type="entry name" value="TWO-COMPONENT HISTIDINE KINASE"/>
    <property type="match status" value="1"/>
</dbReference>
<evidence type="ECO:0000256" key="3">
    <source>
        <dbReference type="ARBA" id="ARBA00022553"/>
    </source>
</evidence>
<dbReference type="EC" id="2.7.13.3" evidence="2"/>
<dbReference type="KEGG" id="nfn:NFRAN_1061"/>
<dbReference type="Pfam" id="PF02518">
    <property type="entry name" value="HATPase_c"/>
    <property type="match status" value="1"/>
</dbReference>
<dbReference type="InterPro" id="IPR003594">
    <property type="entry name" value="HATPase_dom"/>
</dbReference>
<evidence type="ECO:0000313" key="9">
    <source>
        <dbReference type="EMBL" id="VFJ13383.1"/>
    </source>
</evidence>
<dbReference type="GeneID" id="39420502"/>
<reference evidence="9 10" key="1">
    <citation type="submission" date="2019-02" db="EMBL/GenBank/DDBJ databases">
        <authorList>
            <person name="Lehtovirta-Morley E L."/>
        </authorList>
    </citation>
    <scope>NUCLEOTIDE SEQUENCE [LARGE SCALE GENOMIC DNA]</scope>
    <source>
        <strain evidence="9">NFRAN1</strain>
    </source>
</reference>
<organism evidence="9 10">
    <name type="scientific">Candidatus Nitrosocosmicus franklandianus</name>
    <dbReference type="NCBI Taxonomy" id="1798806"/>
    <lineage>
        <taxon>Archaea</taxon>
        <taxon>Nitrososphaerota</taxon>
        <taxon>Nitrososphaeria</taxon>
        <taxon>Nitrososphaerales</taxon>
        <taxon>Nitrososphaeraceae</taxon>
        <taxon>Candidatus Nitrosocosmicus</taxon>
    </lineage>
</organism>
<dbReference type="InterPro" id="IPR036097">
    <property type="entry name" value="HisK_dim/P_sf"/>
</dbReference>
<keyword evidence="7" id="KW-1133">Transmembrane helix</keyword>
<evidence type="ECO:0000256" key="5">
    <source>
        <dbReference type="ARBA" id="ARBA00022777"/>
    </source>
</evidence>
<dbReference type="RefSeq" id="WP_134483278.1">
    <property type="nucleotide sequence ID" value="NZ_LR216287.1"/>
</dbReference>
<dbReference type="Gene3D" id="3.30.450.20">
    <property type="entry name" value="PAS domain"/>
    <property type="match status" value="1"/>
</dbReference>
<evidence type="ECO:0000259" key="8">
    <source>
        <dbReference type="PROSITE" id="PS50109"/>
    </source>
</evidence>
<dbReference type="OrthoDB" id="8127at2157"/>
<dbReference type="SUPFAM" id="SSF47384">
    <property type="entry name" value="Homodimeric domain of signal transducing histidine kinase"/>
    <property type="match status" value="1"/>
</dbReference>
<keyword evidence="7" id="KW-0812">Transmembrane</keyword>
<evidence type="ECO:0000313" key="10">
    <source>
        <dbReference type="Proteomes" id="UP000294299"/>
    </source>
</evidence>
<dbReference type="Pfam" id="PF00512">
    <property type="entry name" value="HisKA"/>
    <property type="match status" value="1"/>
</dbReference>
<keyword evidence="6" id="KW-0902">Two-component regulatory system</keyword>
<dbReference type="InterPro" id="IPR036890">
    <property type="entry name" value="HATPase_C_sf"/>
</dbReference>
<dbReference type="Gene3D" id="1.10.287.130">
    <property type="match status" value="1"/>
</dbReference>
<dbReference type="Proteomes" id="UP000294299">
    <property type="component" value="Chromosome NFRAN"/>
</dbReference>
<dbReference type="GO" id="GO:0000155">
    <property type="term" value="F:phosphorelay sensor kinase activity"/>
    <property type="evidence" value="ECO:0007669"/>
    <property type="project" value="InterPro"/>
</dbReference>
<keyword evidence="5" id="KW-0418">Kinase</keyword>
<dbReference type="InterPro" id="IPR003661">
    <property type="entry name" value="HisK_dim/P_dom"/>
</dbReference>
<dbReference type="Gene3D" id="3.30.565.10">
    <property type="entry name" value="Histidine kinase-like ATPase, C-terminal domain"/>
    <property type="match status" value="1"/>
</dbReference>
<feature type="transmembrane region" description="Helical" evidence="7">
    <location>
        <begin position="317"/>
        <end position="335"/>
    </location>
</feature>
<dbReference type="CDD" id="cd00082">
    <property type="entry name" value="HisKA"/>
    <property type="match status" value="1"/>
</dbReference>
<evidence type="ECO:0000256" key="2">
    <source>
        <dbReference type="ARBA" id="ARBA00012438"/>
    </source>
</evidence>
<dbReference type="EMBL" id="LR216287">
    <property type="protein sequence ID" value="VFJ13383.1"/>
    <property type="molecule type" value="Genomic_DNA"/>
</dbReference>
<gene>
    <name evidence="9" type="primary">srrB</name>
    <name evidence="9" type="ORF">NFRAN_1061</name>
</gene>
<dbReference type="InterPro" id="IPR004358">
    <property type="entry name" value="Sig_transdc_His_kin-like_C"/>
</dbReference>
<keyword evidence="10" id="KW-1185">Reference proteome</keyword>
<dbReference type="SMART" id="SM00388">
    <property type="entry name" value="HisKA"/>
    <property type="match status" value="1"/>
</dbReference>
<keyword evidence="7" id="KW-0472">Membrane</keyword>
<dbReference type="PRINTS" id="PR00344">
    <property type="entry name" value="BCTRLSENSOR"/>
</dbReference>
<feature type="domain" description="Histidine kinase" evidence="8">
    <location>
        <begin position="380"/>
        <end position="619"/>
    </location>
</feature>
<name>A0A484I9F3_9ARCH</name>
<keyword evidence="3" id="KW-0597">Phosphoprotein</keyword>
<dbReference type="SMART" id="SM00387">
    <property type="entry name" value="HATPase_c"/>
    <property type="match status" value="1"/>
</dbReference>
<evidence type="ECO:0000256" key="6">
    <source>
        <dbReference type="ARBA" id="ARBA00023012"/>
    </source>
</evidence>
<comment type="catalytic activity">
    <reaction evidence="1">
        <text>ATP + protein L-histidine = ADP + protein N-phospho-L-histidine.</text>
        <dbReference type="EC" id="2.7.13.3"/>
    </reaction>
</comment>
<feature type="transmembrane region" description="Helical" evidence="7">
    <location>
        <begin position="15"/>
        <end position="34"/>
    </location>
</feature>
<dbReference type="InterPro" id="IPR005467">
    <property type="entry name" value="His_kinase_dom"/>
</dbReference>
<dbReference type="PROSITE" id="PS50109">
    <property type="entry name" value="HIS_KIN"/>
    <property type="match status" value="1"/>
</dbReference>
<dbReference type="CDD" id="cd00075">
    <property type="entry name" value="HATPase"/>
    <property type="match status" value="1"/>
</dbReference>
<dbReference type="PANTHER" id="PTHR43711:SF1">
    <property type="entry name" value="HISTIDINE KINASE 1"/>
    <property type="match status" value="1"/>
</dbReference>
<keyword evidence="4 9" id="KW-0808">Transferase</keyword>
<dbReference type="SUPFAM" id="SSF55874">
    <property type="entry name" value="ATPase domain of HSP90 chaperone/DNA topoisomerase II/histidine kinase"/>
    <property type="match status" value="1"/>
</dbReference>
<dbReference type="InterPro" id="IPR050736">
    <property type="entry name" value="Sensor_HK_Regulatory"/>
</dbReference>